<comment type="subcellular location">
    <subcellularLocation>
        <location evidence="1">Endoplasmic reticulum membrane</location>
        <topology evidence="1">Multi-pass membrane protein</topology>
    </subcellularLocation>
</comment>
<dbReference type="GO" id="GO:0010344">
    <property type="term" value="P:seed oilbody biogenesis"/>
    <property type="evidence" value="ECO:0007669"/>
    <property type="project" value="EnsemblPlants"/>
</dbReference>
<organism evidence="8 9">
    <name type="scientific">Chenopodium quinoa</name>
    <name type="common">Quinoa</name>
    <dbReference type="NCBI Taxonomy" id="63459"/>
    <lineage>
        <taxon>Eukaryota</taxon>
        <taxon>Viridiplantae</taxon>
        <taxon>Streptophyta</taxon>
        <taxon>Embryophyta</taxon>
        <taxon>Tracheophyta</taxon>
        <taxon>Spermatophyta</taxon>
        <taxon>Magnoliopsida</taxon>
        <taxon>eudicotyledons</taxon>
        <taxon>Gunneridae</taxon>
        <taxon>Pentapetalae</taxon>
        <taxon>Caryophyllales</taxon>
        <taxon>Chenopodiaceae</taxon>
        <taxon>Chenopodioideae</taxon>
        <taxon>Atripliceae</taxon>
        <taxon>Chenopodium</taxon>
    </lineage>
</organism>
<feature type="transmembrane region" description="Helical" evidence="7">
    <location>
        <begin position="91"/>
        <end position="117"/>
    </location>
</feature>
<dbReference type="GeneID" id="110736423"/>
<evidence type="ECO:0000256" key="7">
    <source>
        <dbReference type="SAM" id="Phobius"/>
    </source>
</evidence>
<dbReference type="Gramene" id="AUR62000310-RA">
    <property type="protein sequence ID" value="AUR62000310-RA:cds"/>
    <property type="gene ID" value="AUR62000310"/>
</dbReference>
<dbReference type="OrthoDB" id="3990054at2759"/>
<dbReference type="EnsemblPlants" id="AUR62000310-RA">
    <property type="protein sequence ID" value="AUR62000310-RA:cds"/>
    <property type="gene ID" value="AUR62000310"/>
</dbReference>
<evidence type="ECO:0000256" key="2">
    <source>
        <dbReference type="ARBA" id="ARBA00022692"/>
    </source>
</evidence>
<dbReference type="GO" id="GO:0080155">
    <property type="term" value="P:regulation of double fertilization forming a zygote and endosperm"/>
    <property type="evidence" value="ECO:0007669"/>
    <property type="project" value="EnsemblPlants"/>
</dbReference>
<keyword evidence="2 7" id="KW-0812">Transmembrane</keyword>
<evidence type="ECO:0000256" key="1">
    <source>
        <dbReference type="ARBA" id="ARBA00004477"/>
    </source>
</evidence>
<dbReference type="Proteomes" id="UP000596660">
    <property type="component" value="Unplaced"/>
</dbReference>
<feature type="transmembrane region" description="Helical" evidence="7">
    <location>
        <begin position="292"/>
        <end position="312"/>
    </location>
</feature>
<reference evidence="8" key="1">
    <citation type="journal article" date="2017" name="Nature">
        <title>The genome of Chenopodium quinoa.</title>
        <authorList>
            <person name="Jarvis D.E."/>
            <person name="Ho Y.S."/>
            <person name="Lightfoot D.J."/>
            <person name="Schmoeckel S.M."/>
            <person name="Li B."/>
            <person name="Borm T.J.A."/>
            <person name="Ohyanagi H."/>
            <person name="Mineta K."/>
            <person name="Michell C.T."/>
            <person name="Saber N."/>
            <person name="Kharbatia N.M."/>
            <person name="Rupper R.R."/>
            <person name="Sharp A.R."/>
            <person name="Dally N."/>
            <person name="Boughton B.A."/>
            <person name="Woo Y.H."/>
            <person name="Gao G."/>
            <person name="Schijlen E.G.W.M."/>
            <person name="Guo X."/>
            <person name="Momin A.A."/>
            <person name="Negrao S."/>
            <person name="Al-Babili S."/>
            <person name="Gehring C."/>
            <person name="Roessner U."/>
            <person name="Jung C."/>
            <person name="Murphy K."/>
            <person name="Arold S.T."/>
            <person name="Gojobori T."/>
            <person name="van der Linden C.G."/>
            <person name="van Loo E.N."/>
            <person name="Jellen E.N."/>
            <person name="Maughan P.J."/>
            <person name="Tester M."/>
        </authorList>
    </citation>
    <scope>NUCLEOTIDE SEQUENCE [LARGE SCALE GENOMIC DNA]</scope>
    <source>
        <strain evidence="8">cv. PI 614886</strain>
    </source>
</reference>
<keyword evidence="9" id="KW-1185">Reference proteome</keyword>
<keyword evidence="5" id="KW-0443">Lipid metabolism</keyword>
<keyword evidence="6 7" id="KW-0472">Membrane</keyword>
<dbReference type="GO" id="GO:0009846">
    <property type="term" value="P:pollen germination"/>
    <property type="evidence" value="ECO:0007669"/>
    <property type="project" value="EnsemblPlants"/>
</dbReference>
<accession>A0A803KMQ4</accession>
<dbReference type="PANTHER" id="PTHR21212">
    <property type="entry name" value="BERNARDINELLI-SEIP CONGENITAL LIPODYSTROPHY 2 HOMOLOG BSCL2 PROTEIN"/>
    <property type="match status" value="1"/>
</dbReference>
<protein>
    <recommendedName>
        <fullName evidence="10">Seipin</fullName>
    </recommendedName>
</protein>
<gene>
    <name evidence="8" type="primary">LOC110736423</name>
</gene>
<keyword evidence="4 7" id="KW-1133">Transmembrane helix</keyword>
<proteinExistence type="predicted"/>
<dbReference type="PANTHER" id="PTHR21212:SF5">
    <property type="entry name" value="SEIPIN-1"/>
    <property type="match status" value="1"/>
</dbReference>
<dbReference type="GO" id="GO:0010162">
    <property type="term" value="P:seed dormancy process"/>
    <property type="evidence" value="ECO:0007669"/>
    <property type="project" value="EnsemblPlants"/>
</dbReference>
<sequence length="409" mass="46576">MAMEEGGLGRIIEVTNWFPKLVETQVDLIATTLTSIVTTFHYPSFSLSSTTFFKHPHANNTDSLDGSSTRAQIHTQSQQLFQKVGYGLLGALYTATVLTLLMAVAVVIGVAMVNFWVEQPLVVREKLYFDYADVNPSAVFLFGGYRMGKHGGGVPVGHTFHVSVLFSVPDSDYNRGIGNFQIMAEVVATNGKLIARSSQPSMLQFHSYPIRLMRTFILGLPILLGFSHETQTIKVQMLRYKEDNHLRTDAVKITLIPRAGTLYLPQLYEAEILMHSKLPRVKEFVHNWKWTFYVWTSMYVYAVMLMLLLWFFRDLLAFPILRGIDRIERRELGVLEREEKPKARGREFSETLRKWQQYRRKRKSALLSRSAFMDNVGSTSASSYTVNKDDFEPTIEEVVGDSESVCIEG</sequence>
<evidence type="ECO:0000313" key="9">
    <source>
        <dbReference type="Proteomes" id="UP000596660"/>
    </source>
</evidence>
<dbReference type="AlphaFoldDB" id="A0A803KMQ4"/>
<evidence type="ECO:0000313" key="8">
    <source>
        <dbReference type="EnsemblPlants" id="AUR62000310-RA:cds"/>
    </source>
</evidence>
<dbReference type="RefSeq" id="XP_021772333.1">
    <property type="nucleotide sequence ID" value="XM_021916641.1"/>
</dbReference>
<keyword evidence="3" id="KW-0256">Endoplasmic reticulum</keyword>
<evidence type="ECO:0000256" key="6">
    <source>
        <dbReference type="ARBA" id="ARBA00023136"/>
    </source>
</evidence>
<dbReference type="KEGG" id="cqi:110736423"/>
<reference evidence="8" key="2">
    <citation type="submission" date="2021-03" db="UniProtKB">
        <authorList>
            <consortium name="EnsemblPlants"/>
        </authorList>
    </citation>
    <scope>IDENTIFICATION</scope>
</reference>
<evidence type="ECO:0008006" key="10">
    <source>
        <dbReference type="Google" id="ProtNLM"/>
    </source>
</evidence>
<evidence type="ECO:0000256" key="5">
    <source>
        <dbReference type="ARBA" id="ARBA00023098"/>
    </source>
</evidence>
<dbReference type="OMA" id="WAAFESY"/>
<evidence type="ECO:0000256" key="3">
    <source>
        <dbReference type="ARBA" id="ARBA00022824"/>
    </source>
</evidence>
<dbReference type="GO" id="GO:0006629">
    <property type="term" value="P:lipid metabolic process"/>
    <property type="evidence" value="ECO:0007669"/>
    <property type="project" value="UniProtKB-KW"/>
</dbReference>
<dbReference type="CDD" id="cd23995">
    <property type="entry name" value="Seipin_BSCL2_like"/>
    <property type="match status" value="1"/>
</dbReference>
<dbReference type="GO" id="GO:0140042">
    <property type="term" value="P:lipid droplet formation"/>
    <property type="evidence" value="ECO:0007669"/>
    <property type="project" value="EnsemblPlants"/>
</dbReference>
<evidence type="ECO:0000256" key="4">
    <source>
        <dbReference type="ARBA" id="ARBA00022989"/>
    </source>
</evidence>
<name>A0A803KMQ4_CHEQI</name>
<dbReference type="InterPro" id="IPR009617">
    <property type="entry name" value="Seipin"/>
</dbReference>
<dbReference type="GO" id="GO:0005789">
    <property type="term" value="C:endoplasmic reticulum membrane"/>
    <property type="evidence" value="ECO:0007669"/>
    <property type="project" value="UniProtKB-SubCell"/>
</dbReference>
<dbReference type="Pfam" id="PF06775">
    <property type="entry name" value="Seipin"/>
    <property type="match status" value="1"/>
</dbReference>